<organism evidence="1 2">
    <name type="scientific">Sphingoaurantiacus capsulatus</name>
    <dbReference type="NCBI Taxonomy" id="1771310"/>
    <lineage>
        <taxon>Bacteria</taxon>
        <taxon>Pseudomonadati</taxon>
        <taxon>Pseudomonadota</taxon>
        <taxon>Alphaproteobacteria</taxon>
        <taxon>Sphingomonadales</taxon>
        <taxon>Sphingosinicellaceae</taxon>
        <taxon>Sphingoaurantiacus</taxon>
    </lineage>
</organism>
<dbReference type="Proteomes" id="UP001595615">
    <property type="component" value="Unassembled WGS sequence"/>
</dbReference>
<dbReference type="RefSeq" id="WP_380856032.1">
    <property type="nucleotide sequence ID" value="NZ_JBHRXV010000001.1"/>
</dbReference>
<accession>A0ABV7X5C1</accession>
<gene>
    <name evidence="1" type="ORF">ACFOMD_02035</name>
</gene>
<evidence type="ECO:0000313" key="1">
    <source>
        <dbReference type="EMBL" id="MFC3711331.1"/>
    </source>
</evidence>
<dbReference type="EMBL" id="JBHRXV010000001">
    <property type="protein sequence ID" value="MFC3711331.1"/>
    <property type="molecule type" value="Genomic_DNA"/>
</dbReference>
<name>A0ABV7X5C1_9SPHN</name>
<keyword evidence="2" id="KW-1185">Reference proteome</keyword>
<sequence>MSVYEEGRAAFRAQVPIDFARHWPTARRERWQQGWTDARLEAERLALARAA</sequence>
<evidence type="ECO:0000313" key="2">
    <source>
        <dbReference type="Proteomes" id="UP001595615"/>
    </source>
</evidence>
<reference evidence="2" key="1">
    <citation type="journal article" date="2019" name="Int. J. Syst. Evol. Microbiol.">
        <title>The Global Catalogue of Microorganisms (GCM) 10K type strain sequencing project: providing services to taxonomists for standard genome sequencing and annotation.</title>
        <authorList>
            <consortium name="The Broad Institute Genomics Platform"/>
            <consortium name="The Broad Institute Genome Sequencing Center for Infectious Disease"/>
            <person name="Wu L."/>
            <person name="Ma J."/>
        </authorList>
    </citation>
    <scope>NUCLEOTIDE SEQUENCE [LARGE SCALE GENOMIC DNA]</scope>
    <source>
        <strain evidence="2">KCTC 42644</strain>
    </source>
</reference>
<comment type="caution">
    <text evidence="1">The sequence shown here is derived from an EMBL/GenBank/DDBJ whole genome shotgun (WGS) entry which is preliminary data.</text>
</comment>
<protein>
    <submittedName>
        <fullName evidence="1">Uncharacterized protein</fullName>
    </submittedName>
</protein>
<proteinExistence type="predicted"/>